<dbReference type="InterPro" id="IPR029052">
    <property type="entry name" value="Metallo-depent_PP-like"/>
</dbReference>
<keyword evidence="7" id="KW-1185">Reference proteome</keyword>
<dbReference type="GO" id="GO:0016787">
    <property type="term" value="F:hydrolase activity"/>
    <property type="evidence" value="ECO:0007669"/>
    <property type="project" value="UniProtKB-KW"/>
</dbReference>
<keyword evidence="2" id="KW-0479">Metal-binding</keyword>
<dbReference type="GO" id="GO:0016020">
    <property type="term" value="C:membrane"/>
    <property type="evidence" value="ECO:0007669"/>
    <property type="project" value="GOC"/>
</dbReference>
<sequence>MLTFVSDLAISTGESTLPKPIEVSALAMPTVRNAYSRCGEVGPMAAAWRSTFPLLLVAALIAFEERVSVPSCEIAGGGGREVDERPEDLKVMMVADLLLLGPDAGFTNFYFRHAFATKFFRKSFEKLKPDMLIILGDVSAKGFELTKSKWLSLLQQFQRMLGPFLGLPLHIVLGDRDIGFCTNINENFVSHIASNLPGLDSSGCGIFEISNVSFISLNAVALLCGNNDLRFNVEKVIENESLELHNSAKGLKEAAENGQSPSFSDFHWRENGASAGSGPVLLLHFPLHQMAGRTCDNIVLKRNLWHNIPVNHKSSMQMDRRYEIIFSILVASCRRHHDIVVLTEFYLLCFSL</sequence>
<gene>
    <name evidence="6" type="ORF">Taro_043486</name>
</gene>
<evidence type="ECO:0000313" key="6">
    <source>
        <dbReference type="EMBL" id="MQM10594.1"/>
    </source>
</evidence>
<dbReference type="GO" id="GO:0006506">
    <property type="term" value="P:GPI anchor biosynthetic process"/>
    <property type="evidence" value="ECO:0007669"/>
    <property type="project" value="InterPro"/>
</dbReference>
<evidence type="ECO:0000256" key="5">
    <source>
        <dbReference type="ARBA" id="ARBA00023211"/>
    </source>
</evidence>
<name>A0A843X1M2_COLES</name>
<dbReference type="PANTHER" id="PTHR13315:SF0">
    <property type="entry name" value="METALLOPHOSPHOESTERASE 1"/>
    <property type="match status" value="1"/>
</dbReference>
<protein>
    <recommendedName>
        <fullName evidence="8">Metallophosphoesterase 1</fullName>
    </recommendedName>
</protein>
<organism evidence="6 7">
    <name type="scientific">Colocasia esculenta</name>
    <name type="common">Wild taro</name>
    <name type="synonym">Arum esculentum</name>
    <dbReference type="NCBI Taxonomy" id="4460"/>
    <lineage>
        <taxon>Eukaryota</taxon>
        <taxon>Viridiplantae</taxon>
        <taxon>Streptophyta</taxon>
        <taxon>Embryophyta</taxon>
        <taxon>Tracheophyta</taxon>
        <taxon>Spermatophyta</taxon>
        <taxon>Magnoliopsida</taxon>
        <taxon>Liliopsida</taxon>
        <taxon>Araceae</taxon>
        <taxon>Aroideae</taxon>
        <taxon>Colocasieae</taxon>
        <taxon>Colocasia</taxon>
    </lineage>
</organism>
<dbReference type="OrthoDB" id="9984693at2759"/>
<dbReference type="EMBL" id="NMUH01004714">
    <property type="protein sequence ID" value="MQM10594.1"/>
    <property type="molecule type" value="Genomic_DNA"/>
</dbReference>
<proteinExistence type="predicted"/>
<evidence type="ECO:0008006" key="8">
    <source>
        <dbReference type="Google" id="ProtNLM"/>
    </source>
</evidence>
<keyword evidence="4" id="KW-0472">Membrane</keyword>
<dbReference type="InterPro" id="IPR033308">
    <property type="entry name" value="PGAP5/Cdc1/Ted1"/>
</dbReference>
<dbReference type="GO" id="GO:0046872">
    <property type="term" value="F:metal ion binding"/>
    <property type="evidence" value="ECO:0007669"/>
    <property type="project" value="UniProtKB-KW"/>
</dbReference>
<accession>A0A843X1M2</accession>
<comment type="cofactor">
    <cofactor evidence="1">
        <name>Mn(2+)</name>
        <dbReference type="ChEBI" id="CHEBI:29035"/>
    </cofactor>
</comment>
<dbReference type="AlphaFoldDB" id="A0A843X1M2"/>
<dbReference type="PANTHER" id="PTHR13315">
    <property type="entry name" value="METALLO PHOSPHOESTERASE RELATED"/>
    <property type="match status" value="1"/>
</dbReference>
<keyword evidence="5" id="KW-0464">Manganese</keyword>
<dbReference type="SUPFAM" id="SSF56300">
    <property type="entry name" value="Metallo-dependent phosphatases"/>
    <property type="match status" value="1"/>
</dbReference>
<evidence type="ECO:0000256" key="3">
    <source>
        <dbReference type="ARBA" id="ARBA00022801"/>
    </source>
</evidence>
<evidence type="ECO:0000256" key="4">
    <source>
        <dbReference type="ARBA" id="ARBA00023136"/>
    </source>
</evidence>
<evidence type="ECO:0000313" key="7">
    <source>
        <dbReference type="Proteomes" id="UP000652761"/>
    </source>
</evidence>
<comment type="caution">
    <text evidence="6">The sequence shown here is derived from an EMBL/GenBank/DDBJ whole genome shotgun (WGS) entry which is preliminary data.</text>
</comment>
<reference evidence="6" key="1">
    <citation type="submission" date="2017-07" db="EMBL/GenBank/DDBJ databases">
        <title>Taro Niue Genome Assembly and Annotation.</title>
        <authorList>
            <person name="Atibalentja N."/>
            <person name="Keating K."/>
            <person name="Fields C.J."/>
        </authorList>
    </citation>
    <scope>NUCLEOTIDE SEQUENCE</scope>
    <source>
        <strain evidence="6">Niue_2</strain>
        <tissue evidence="6">Leaf</tissue>
    </source>
</reference>
<evidence type="ECO:0000256" key="1">
    <source>
        <dbReference type="ARBA" id="ARBA00001936"/>
    </source>
</evidence>
<keyword evidence="3" id="KW-0378">Hydrolase</keyword>
<dbReference type="Proteomes" id="UP000652761">
    <property type="component" value="Unassembled WGS sequence"/>
</dbReference>
<evidence type="ECO:0000256" key="2">
    <source>
        <dbReference type="ARBA" id="ARBA00022723"/>
    </source>
</evidence>